<gene>
    <name evidence="1" type="ORF">KoPa4_00160</name>
</gene>
<evidence type="ECO:0000313" key="1">
    <source>
        <dbReference type="EMBL" id="WYV99328.1"/>
    </source>
</evidence>
<organism evidence="1 2">
    <name type="scientific">Pseudomonas phage vB_PpuM-KoPa-4</name>
    <dbReference type="NCBI Taxonomy" id="3132618"/>
    <lineage>
        <taxon>Viruses</taxon>
        <taxon>Duplodnaviria</taxon>
        <taxon>Heunggongvirae</taxon>
        <taxon>Uroviricota</taxon>
        <taxon>Caudoviricetes</taxon>
        <taxon>Vandenendeviridae</taxon>
        <taxon>Gorskivirinae</taxon>
        <taxon>Tartuvirus</taxon>
        <taxon>Tartuvirus kopa4</taxon>
    </lineage>
</organism>
<reference evidence="1" key="1">
    <citation type="submission" date="2024-03" db="EMBL/GenBank/DDBJ databases">
        <title>Isolation and characterization of a phage collection against Pseudomonas putida.</title>
        <authorList>
            <person name="Brauer A."/>
            <person name="Rosendahl S."/>
            <person name="Kangsep A."/>
            <person name="Rikberg R."/>
            <person name="Lewanczyk A.C."/>
            <person name="Horak R."/>
            <person name="Tamman H."/>
        </authorList>
    </citation>
    <scope>NUCLEOTIDE SEQUENCE</scope>
</reference>
<evidence type="ECO:0000313" key="2">
    <source>
        <dbReference type="Proteomes" id="UP001433872"/>
    </source>
</evidence>
<name>A0AAX4MX62_9CAUD</name>
<dbReference type="EMBL" id="PP496414">
    <property type="protein sequence ID" value="WYV99328.1"/>
    <property type="molecule type" value="Genomic_DNA"/>
</dbReference>
<keyword evidence="2" id="KW-1185">Reference proteome</keyword>
<sequence length="81" mass="9311">MTKLGDLHNMMMEHPEIMPEVAQCNGLDWRLGYRAGYRKAKSDLSLVAIRYEGYTKELEKMLTAAGVHENILAQIQKEFLL</sequence>
<accession>A0AAX4MX62</accession>
<proteinExistence type="predicted"/>
<protein>
    <submittedName>
        <fullName evidence="1">Uncharacterized protein</fullName>
    </submittedName>
</protein>
<dbReference type="Proteomes" id="UP001433872">
    <property type="component" value="Segment"/>
</dbReference>